<dbReference type="Proteomes" id="UP000277766">
    <property type="component" value="Unassembled WGS sequence"/>
</dbReference>
<keyword evidence="1" id="KW-0238">DNA-binding</keyword>
<comment type="caution">
    <text evidence="1">The sequence shown here is derived from an EMBL/GenBank/DDBJ whole genome shotgun (WGS) entry which is preliminary data.</text>
</comment>
<dbReference type="GO" id="GO:0003677">
    <property type="term" value="F:DNA binding"/>
    <property type="evidence" value="ECO:0007669"/>
    <property type="project" value="UniProtKB-KW"/>
</dbReference>
<sequence>MAWEIILLDEVSEWFSDLDPVTEKLVTAALDLLEERGPMLGRPLVDTLTGTALPNLKELRPGSDGQTEIRILFVFDPKRQAILLTAGDKAGQWTDWYDENIPLAEQRYALWLDGHYEEEL</sequence>
<protein>
    <submittedName>
        <fullName evidence="1">DNA-binding protein</fullName>
    </submittedName>
</protein>
<dbReference type="EMBL" id="RXPE01000063">
    <property type="protein sequence ID" value="RTR18832.1"/>
    <property type="molecule type" value="Genomic_DNA"/>
</dbReference>
<organism evidence="1 2">
    <name type="scientific">Deinococcus radiophilus</name>
    <dbReference type="NCBI Taxonomy" id="32062"/>
    <lineage>
        <taxon>Bacteria</taxon>
        <taxon>Thermotogati</taxon>
        <taxon>Deinococcota</taxon>
        <taxon>Deinococci</taxon>
        <taxon>Deinococcales</taxon>
        <taxon>Deinococcaceae</taxon>
        <taxon>Deinococcus</taxon>
    </lineage>
</organism>
<evidence type="ECO:0000313" key="1">
    <source>
        <dbReference type="EMBL" id="RTR18832.1"/>
    </source>
</evidence>
<dbReference type="AlphaFoldDB" id="A0A431VGP2"/>
<dbReference type="InterPro" id="IPR009241">
    <property type="entry name" value="HigB-like"/>
</dbReference>
<keyword evidence="2" id="KW-1185">Reference proteome</keyword>
<gene>
    <name evidence="1" type="ORF">EJ104_13555</name>
</gene>
<dbReference type="Pfam" id="PF05973">
    <property type="entry name" value="Gp49"/>
    <property type="match status" value="1"/>
</dbReference>
<reference evidence="1 2" key="1">
    <citation type="submission" date="2018-12" db="EMBL/GenBank/DDBJ databases">
        <title>Deinococcus radiophilus ATCC 27603 genome sequencing and assembly.</title>
        <authorList>
            <person name="Maclea K.S."/>
            <person name="Maynard C.R."/>
        </authorList>
    </citation>
    <scope>NUCLEOTIDE SEQUENCE [LARGE SCALE GENOMIC DNA]</scope>
    <source>
        <strain evidence="1 2">ATCC 27603</strain>
    </source>
</reference>
<dbReference type="OrthoDB" id="330810at2"/>
<evidence type="ECO:0000313" key="2">
    <source>
        <dbReference type="Proteomes" id="UP000277766"/>
    </source>
</evidence>
<name>A0A431VGP2_9DEIO</name>
<accession>A0A431VGP2</accession>
<proteinExistence type="predicted"/>
<dbReference type="RefSeq" id="WP_126353658.1">
    <property type="nucleotide sequence ID" value="NZ_CP086383.1"/>
</dbReference>